<evidence type="ECO:0000313" key="2">
    <source>
        <dbReference type="EMBL" id="OQR82914.1"/>
    </source>
</evidence>
<name>A0A1V9YB29_ACHHY</name>
<proteinExistence type="predicted"/>
<dbReference type="Proteomes" id="UP000243579">
    <property type="component" value="Unassembled WGS sequence"/>
</dbReference>
<feature type="compositionally biased region" description="Basic and acidic residues" evidence="1">
    <location>
        <begin position="105"/>
        <end position="125"/>
    </location>
</feature>
<evidence type="ECO:0000313" key="3">
    <source>
        <dbReference type="Proteomes" id="UP000243579"/>
    </source>
</evidence>
<protein>
    <submittedName>
        <fullName evidence="2">Uncharacterized protein</fullName>
    </submittedName>
</protein>
<comment type="caution">
    <text evidence="2">The sequence shown here is derived from an EMBL/GenBank/DDBJ whole genome shotgun (WGS) entry which is preliminary data.</text>
</comment>
<dbReference type="OrthoDB" id="10261433at2759"/>
<dbReference type="AlphaFoldDB" id="A0A1V9YB29"/>
<gene>
    <name evidence="2" type="ORF">ACHHYP_15298</name>
</gene>
<reference evidence="2 3" key="1">
    <citation type="journal article" date="2014" name="Genome Biol. Evol.">
        <title>The secreted proteins of Achlya hypogyna and Thraustotheca clavata identify the ancestral oomycete secretome and reveal gene acquisitions by horizontal gene transfer.</title>
        <authorList>
            <person name="Misner I."/>
            <person name="Blouin N."/>
            <person name="Leonard G."/>
            <person name="Richards T.A."/>
            <person name="Lane C.E."/>
        </authorList>
    </citation>
    <scope>NUCLEOTIDE SEQUENCE [LARGE SCALE GENOMIC DNA]</scope>
    <source>
        <strain evidence="2 3">ATCC 48635</strain>
    </source>
</reference>
<sequence>MTFKNINARTRDERKAVRDKETWEKDRLRARKEGFIRVDTSISGAAMTEQAHGSQGYMSDADRFHTDVAGEEKVARESRTAKHQLVYDHKRQNNQLREEQRWKAMDAKSAEEKQRWDRLRDDGGKARRNKSSCDFNLVTLKYNDGKDGERLMKADSEIRHRAAVRAANLQFQNSRAGINPITGDPIARVPLH</sequence>
<dbReference type="EMBL" id="JNBR01002408">
    <property type="protein sequence ID" value="OQR82914.1"/>
    <property type="molecule type" value="Genomic_DNA"/>
</dbReference>
<accession>A0A1V9YB29</accession>
<evidence type="ECO:0000256" key="1">
    <source>
        <dbReference type="SAM" id="MobiDB-lite"/>
    </source>
</evidence>
<organism evidence="2 3">
    <name type="scientific">Achlya hypogyna</name>
    <name type="common">Oomycete</name>
    <name type="synonym">Protoachlya hypogyna</name>
    <dbReference type="NCBI Taxonomy" id="1202772"/>
    <lineage>
        <taxon>Eukaryota</taxon>
        <taxon>Sar</taxon>
        <taxon>Stramenopiles</taxon>
        <taxon>Oomycota</taxon>
        <taxon>Saprolegniomycetes</taxon>
        <taxon>Saprolegniales</taxon>
        <taxon>Achlyaceae</taxon>
        <taxon>Achlya</taxon>
    </lineage>
</organism>
<keyword evidence="3" id="KW-1185">Reference proteome</keyword>
<dbReference type="STRING" id="1202772.A0A1V9YB29"/>
<feature type="region of interest" description="Disordered" evidence="1">
    <location>
        <begin position="105"/>
        <end position="130"/>
    </location>
</feature>